<dbReference type="SUPFAM" id="SSF46894">
    <property type="entry name" value="C-terminal effector domain of the bipartite response regulators"/>
    <property type="match status" value="1"/>
</dbReference>
<comment type="caution">
    <text evidence="6">The sequence shown here is derived from an EMBL/GenBank/DDBJ whole genome shotgun (WGS) entry which is preliminary data.</text>
</comment>
<evidence type="ECO:0000259" key="5">
    <source>
        <dbReference type="SMART" id="SM00421"/>
    </source>
</evidence>
<dbReference type="RefSeq" id="WP_126635638.1">
    <property type="nucleotide sequence ID" value="NZ_BIFH01000014.1"/>
</dbReference>
<dbReference type="OrthoDB" id="9815744at2"/>
<proteinExistence type="predicted"/>
<dbReference type="AlphaFoldDB" id="A0A401YFJ1"/>
<dbReference type="InterPro" id="IPR029016">
    <property type="entry name" value="GAF-like_dom_sf"/>
</dbReference>
<accession>A0A401YFJ1</accession>
<evidence type="ECO:0000313" key="6">
    <source>
        <dbReference type="EMBL" id="GCD93328.1"/>
    </source>
</evidence>
<dbReference type="InterPro" id="IPR036388">
    <property type="entry name" value="WH-like_DNA-bd_sf"/>
</dbReference>
<evidence type="ECO:0000313" key="7">
    <source>
        <dbReference type="Proteomes" id="UP000286931"/>
    </source>
</evidence>
<feature type="region of interest" description="Disordered" evidence="4">
    <location>
        <begin position="370"/>
        <end position="390"/>
    </location>
</feature>
<evidence type="ECO:0000256" key="4">
    <source>
        <dbReference type="SAM" id="MobiDB-lite"/>
    </source>
</evidence>
<keyword evidence="2" id="KW-0238">DNA-binding</keyword>
<dbReference type="PANTHER" id="PTHR44688">
    <property type="entry name" value="DNA-BINDING TRANSCRIPTIONAL ACTIVATOR DEVR_DOSR"/>
    <property type="match status" value="1"/>
</dbReference>
<sequence>MNLGGPRHRFGGLDRALQEVVETGSGAVDVVDAAAARLLKVVPADVWCAVLLDPSTLLDTGGVHRAGFPEHVMPRLFEIEHVEQDDVDNLRALTRRATPVSSLRASTAGALDTSSYYRDILRPLDLADELRVLLRERGRTWGMLVLCRAADSAPFDARDLAAARAFAAPTTRAVRRALVVGGVDEASITDGPGVLVLDGARRVIACSPSAERLMARIEGAGPADRPTSCPYAVHAVAAAARAGRPGTTARSRIRTRDGRWVELHAWHSLTEPQPVTMVSIGPAEPGLLVPLVLAAYGLSEQQQRIARLVMHGHSSEEVLAELHITRNTLNDHLEKIFDKVGVRSRRELPAALFSRHYLPRLGLGPLTLDGRLTDPHVPHTRGVSPLRPSA</sequence>
<dbReference type="SUPFAM" id="SSF55781">
    <property type="entry name" value="GAF domain-like"/>
    <property type="match status" value="1"/>
</dbReference>
<dbReference type="GO" id="GO:0006355">
    <property type="term" value="P:regulation of DNA-templated transcription"/>
    <property type="evidence" value="ECO:0007669"/>
    <property type="project" value="InterPro"/>
</dbReference>
<dbReference type="GO" id="GO:0003677">
    <property type="term" value="F:DNA binding"/>
    <property type="evidence" value="ECO:0007669"/>
    <property type="project" value="UniProtKB-KW"/>
</dbReference>
<reference evidence="6 7" key="1">
    <citation type="submission" date="2018-12" db="EMBL/GenBank/DDBJ databases">
        <title>Draft genome sequence of Embleya hyalina NBRC 13850T.</title>
        <authorList>
            <person name="Komaki H."/>
            <person name="Hosoyama A."/>
            <person name="Kimura A."/>
            <person name="Ichikawa N."/>
            <person name="Tamura T."/>
        </authorList>
    </citation>
    <scope>NUCLEOTIDE SEQUENCE [LARGE SCALE GENOMIC DNA]</scope>
    <source>
        <strain evidence="6 7">NBRC 13850</strain>
    </source>
</reference>
<keyword evidence="7" id="KW-1185">Reference proteome</keyword>
<keyword evidence="3" id="KW-0804">Transcription</keyword>
<dbReference type="SMART" id="SM00421">
    <property type="entry name" value="HTH_LUXR"/>
    <property type="match status" value="1"/>
</dbReference>
<gene>
    <name evidence="6" type="ORF">EHYA_00972</name>
</gene>
<dbReference type="Pfam" id="PF00196">
    <property type="entry name" value="GerE"/>
    <property type="match status" value="1"/>
</dbReference>
<keyword evidence="1" id="KW-0805">Transcription regulation</keyword>
<evidence type="ECO:0000256" key="2">
    <source>
        <dbReference type="ARBA" id="ARBA00023125"/>
    </source>
</evidence>
<dbReference type="PANTHER" id="PTHR44688:SF16">
    <property type="entry name" value="DNA-BINDING TRANSCRIPTIONAL ACTIVATOR DEVR_DOSR"/>
    <property type="match status" value="1"/>
</dbReference>
<dbReference type="Gene3D" id="3.30.450.40">
    <property type="match status" value="1"/>
</dbReference>
<organism evidence="6 7">
    <name type="scientific">Embleya hyalina</name>
    <dbReference type="NCBI Taxonomy" id="516124"/>
    <lineage>
        <taxon>Bacteria</taxon>
        <taxon>Bacillati</taxon>
        <taxon>Actinomycetota</taxon>
        <taxon>Actinomycetes</taxon>
        <taxon>Kitasatosporales</taxon>
        <taxon>Streptomycetaceae</taxon>
        <taxon>Embleya</taxon>
    </lineage>
</organism>
<dbReference type="InterPro" id="IPR016032">
    <property type="entry name" value="Sig_transdc_resp-reg_C-effctor"/>
</dbReference>
<evidence type="ECO:0000256" key="3">
    <source>
        <dbReference type="ARBA" id="ARBA00023163"/>
    </source>
</evidence>
<dbReference type="EMBL" id="BIFH01000014">
    <property type="protein sequence ID" value="GCD93328.1"/>
    <property type="molecule type" value="Genomic_DNA"/>
</dbReference>
<protein>
    <submittedName>
        <fullName evidence="6">Helix-turn-helix transcriptional regulator</fullName>
    </submittedName>
</protein>
<dbReference type="Gene3D" id="1.10.10.10">
    <property type="entry name" value="Winged helix-like DNA-binding domain superfamily/Winged helix DNA-binding domain"/>
    <property type="match status" value="1"/>
</dbReference>
<name>A0A401YFJ1_9ACTN</name>
<dbReference type="InterPro" id="IPR000792">
    <property type="entry name" value="Tscrpt_reg_LuxR_C"/>
</dbReference>
<dbReference type="PRINTS" id="PR00038">
    <property type="entry name" value="HTHLUXR"/>
</dbReference>
<dbReference type="Proteomes" id="UP000286931">
    <property type="component" value="Unassembled WGS sequence"/>
</dbReference>
<evidence type="ECO:0000256" key="1">
    <source>
        <dbReference type="ARBA" id="ARBA00023015"/>
    </source>
</evidence>
<feature type="domain" description="HTH luxR-type" evidence="5">
    <location>
        <begin position="295"/>
        <end position="352"/>
    </location>
</feature>